<accession>A0AA38WL60</accession>
<dbReference type="GO" id="GO:0048046">
    <property type="term" value="C:apoplast"/>
    <property type="evidence" value="ECO:0007669"/>
    <property type="project" value="UniProtKB-SubCell"/>
</dbReference>
<dbReference type="InterPro" id="IPR041392">
    <property type="entry name" value="GHD"/>
</dbReference>
<evidence type="ECO:0000256" key="10">
    <source>
        <dbReference type="ARBA" id="ARBA00023295"/>
    </source>
</evidence>
<evidence type="ECO:0000256" key="3">
    <source>
        <dbReference type="ARBA" id="ARBA00009809"/>
    </source>
</evidence>
<dbReference type="SUPFAM" id="SSF49785">
    <property type="entry name" value="Galactose-binding domain-like"/>
    <property type="match status" value="2"/>
</dbReference>
<evidence type="ECO:0000259" key="14">
    <source>
        <dbReference type="Pfam" id="PF17834"/>
    </source>
</evidence>
<dbReference type="InterPro" id="IPR008979">
    <property type="entry name" value="Galactose-bd-like_sf"/>
</dbReference>
<evidence type="ECO:0000256" key="8">
    <source>
        <dbReference type="ARBA" id="ARBA00022801"/>
    </source>
</evidence>
<evidence type="ECO:0000259" key="13">
    <source>
        <dbReference type="Pfam" id="PF01301"/>
    </source>
</evidence>
<proteinExistence type="inferred from homology"/>
<keyword evidence="7" id="KW-0732">Signal</keyword>
<dbReference type="AlphaFoldDB" id="A0AA38WL60"/>
<dbReference type="InterPro" id="IPR017853">
    <property type="entry name" value="GH"/>
</dbReference>
<dbReference type="InterPro" id="IPR001944">
    <property type="entry name" value="Glycoside_Hdrlase_35"/>
</dbReference>
<dbReference type="Gene3D" id="3.20.20.80">
    <property type="entry name" value="Glycosidases"/>
    <property type="match status" value="2"/>
</dbReference>
<keyword evidence="6" id="KW-0964">Secreted</keyword>
<dbReference type="PANTHER" id="PTHR23421">
    <property type="entry name" value="BETA-GALACTOSIDASE RELATED"/>
    <property type="match status" value="1"/>
</dbReference>
<evidence type="ECO:0000313" key="16">
    <source>
        <dbReference type="EMBL" id="KAJ9564907.1"/>
    </source>
</evidence>
<dbReference type="FunFam" id="2.60.120.260:FF:000050">
    <property type="entry name" value="Beta-galactosidase"/>
    <property type="match status" value="1"/>
</dbReference>
<dbReference type="PRINTS" id="PR00742">
    <property type="entry name" value="GLHYDRLASE35"/>
</dbReference>
<feature type="domain" description="Glycoside hydrolase 35 catalytic" evidence="13">
    <location>
        <begin position="137"/>
        <end position="328"/>
    </location>
</feature>
<comment type="catalytic activity">
    <reaction evidence="1 11">
        <text>Hydrolysis of terminal non-reducing beta-D-galactose residues in beta-D-galactosides.</text>
        <dbReference type="EC" id="3.2.1.23"/>
    </reaction>
</comment>
<comment type="caution">
    <text evidence="16">The sequence shown here is derived from an EMBL/GenBank/DDBJ whole genome shotgun (WGS) entry which is preliminary data.</text>
</comment>
<dbReference type="InterPro" id="IPR048913">
    <property type="entry name" value="BetaGal_gal-bd"/>
</dbReference>
<dbReference type="Gene3D" id="2.60.120.260">
    <property type="entry name" value="Galactose-binding domain-like"/>
    <property type="match status" value="1"/>
</dbReference>
<dbReference type="EMBL" id="JARYMX010000001">
    <property type="protein sequence ID" value="KAJ9564907.1"/>
    <property type="molecule type" value="Genomic_DNA"/>
</dbReference>
<keyword evidence="8 11" id="KW-0378">Hydrolase</keyword>
<evidence type="ECO:0000256" key="12">
    <source>
        <dbReference type="RuleBase" id="RU003679"/>
    </source>
</evidence>
<dbReference type="GO" id="GO:0005975">
    <property type="term" value="P:carbohydrate metabolic process"/>
    <property type="evidence" value="ECO:0007669"/>
    <property type="project" value="InterPro"/>
</dbReference>
<keyword evidence="9" id="KW-0325">Glycoprotein</keyword>
<protein>
    <recommendedName>
        <fullName evidence="4 11">Beta-galactosidase</fullName>
        <ecNumber evidence="4 11">3.2.1.23</ecNumber>
    </recommendedName>
</protein>
<dbReference type="Pfam" id="PF17834">
    <property type="entry name" value="GHD"/>
    <property type="match status" value="1"/>
</dbReference>
<dbReference type="FunFam" id="2.60.120.260:FF:000142">
    <property type="entry name" value="Beta-galactosidase"/>
    <property type="match status" value="1"/>
</dbReference>
<dbReference type="Proteomes" id="UP001172457">
    <property type="component" value="Chromosome 1"/>
</dbReference>
<evidence type="ECO:0000256" key="5">
    <source>
        <dbReference type="ARBA" id="ARBA00022523"/>
    </source>
</evidence>
<evidence type="ECO:0000256" key="11">
    <source>
        <dbReference type="RuleBase" id="RU000675"/>
    </source>
</evidence>
<dbReference type="Pfam" id="PF01301">
    <property type="entry name" value="Glyco_hydro_35"/>
    <property type="match status" value="1"/>
</dbReference>
<feature type="domain" description="Beta-galactosidase galactose-binding" evidence="15">
    <location>
        <begin position="731"/>
        <end position="793"/>
    </location>
</feature>
<evidence type="ECO:0000256" key="7">
    <source>
        <dbReference type="ARBA" id="ARBA00022729"/>
    </source>
</evidence>
<feature type="domain" description="Beta-galactosidase beta-sandwich" evidence="14">
    <location>
        <begin position="352"/>
        <end position="406"/>
    </location>
</feature>
<dbReference type="SUPFAM" id="SSF51445">
    <property type="entry name" value="(Trans)glycosidases"/>
    <property type="match status" value="1"/>
</dbReference>
<sequence length="888" mass="99104">MCLRVEEEGGGGAHVFTGWKRRKEAAVHMCSPGGGGMSGGAHVFTGWRRRKEAAVHMCSPGGGGWSSVMVEGANVTYDGRSLIIDGQRRILFSGSIHYPRSTPDMWPSLITKAKDGGLDVIQTYVFWNLHEPQPGQSHMQNFTTKIVDMMKAEKLYASQGGPIILSQIENEYTSIEGAFHEDGPRYVNWATEMAVGQNTGEPWVMCKQDDAPDPVINTCNGMRCEETWRGPNSKNKPSLWTENWTSFLQAYGENALMRKSQDLAFHTTLFIIKMNGSFVNYYMYHGGTNFGRTSSSYIITAYYDQAPLDEYGIIRQPKYGHLKDMHAAIKLCSQVLLYGQLTIQPLDQGQDAYVYNTSSGECGAFLVNNGTTESVVVFQNSTYTLPSKSVSILPDCKTVAFNTAMVFVIQSGASATRSIFDNSLPRLEDMFDLVVSTQVGTRLRQPVIMFNSTQQWEEFHEVVPQFDNTTLRSDGLLEQLNTTKDTSDYLWYTTRMQQNSSEAQYMLRANTRGHVLRAYVNGVLVGSAHGYRTVSNFTLESTISLSTGINNISFLSVMVGLPDESQPYIFGYGGRDHGGLTRFKGGWRLLNEETSGCCWIQWVVKDSGAYMESKREGLGEVLIQDVNITSYSWGYQVCHSRKFNYYLNLIKVGLVGEKLSVYDEGSSNVSWSQYSSPSTLTWYKVSLSDLNVPVLFAFAICPELKHYFLLVQQNLVYRMQNFVAFGTCCIQTMFDSPEGEEPIALNLGSMGKGEAWINGQSIGRYWVSFKTNTGSPSQTWYNVPRSFLKSTRNLLVLFEEEYGNPLNISLDTVSINKVCGHISDSHPPPLNSSEPPVLQLRCPHDRNISKIIFASHGNPLGNCQSYSIGNCHSTNSQDMVEKVSISAI</sequence>
<comment type="similarity">
    <text evidence="3 12">Belongs to the glycosyl hydrolase 35 family.</text>
</comment>
<dbReference type="EC" id="3.2.1.23" evidence="4 11"/>
<gene>
    <name evidence="16" type="ORF">OSB04_000873</name>
</gene>
<dbReference type="InterPro" id="IPR019801">
    <property type="entry name" value="Glyco_hydro_35_CS"/>
</dbReference>
<dbReference type="InterPro" id="IPR031330">
    <property type="entry name" value="Gly_Hdrlase_35_cat"/>
</dbReference>
<evidence type="ECO:0000256" key="2">
    <source>
        <dbReference type="ARBA" id="ARBA00004271"/>
    </source>
</evidence>
<keyword evidence="5" id="KW-0052">Apoplast</keyword>
<comment type="subcellular location">
    <subcellularLocation>
        <location evidence="2">Secreted</location>
        <location evidence="2">Extracellular space</location>
        <location evidence="2">Apoplast</location>
    </subcellularLocation>
</comment>
<dbReference type="GO" id="GO:0004565">
    <property type="term" value="F:beta-galactosidase activity"/>
    <property type="evidence" value="ECO:0007669"/>
    <property type="project" value="UniProtKB-EC"/>
</dbReference>
<dbReference type="Pfam" id="PF21467">
    <property type="entry name" value="BetaGal_gal-bd"/>
    <property type="match status" value="1"/>
</dbReference>
<dbReference type="CDD" id="cd22842">
    <property type="entry name" value="Gal_Rha_Lectin_BGal"/>
    <property type="match status" value="1"/>
</dbReference>
<organism evidence="16 17">
    <name type="scientific">Centaurea solstitialis</name>
    <name type="common">yellow star-thistle</name>
    <dbReference type="NCBI Taxonomy" id="347529"/>
    <lineage>
        <taxon>Eukaryota</taxon>
        <taxon>Viridiplantae</taxon>
        <taxon>Streptophyta</taxon>
        <taxon>Embryophyta</taxon>
        <taxon>Tracheophyta</taxon>
        <taxon>Spermatophyta</taxon>
        <taxon>Magnoliopsida</taxon>
        <taxon>eudicotyledons</taxon>
        <taxon>Gunneridae</taxon>
        <taxon>Pentapetalae</taxon>
        <taxon>asterids</taxon>
        <taxon>campanulids</taxon>
        <taxon>Asterales</taxon>
        <taxon>Asteraceae</taxon>
        <taxon>Carduoideae</taxon>
        <taxon>Cardueae</taxon>
        <taxon>Centaureinae</taxon>
        <taxon>Centaurea</taxon>
    </lineage>
</organism>
<name>A0AA38WL60_9ASTR</name>
<evidence type="ECO:0000256" key="9">
    <source>
        <dbReference type="ARBA" id="ARBA00023180"/>
    </source>
</evidence>
<keyword evidence="10 11" id="KW-0326">Glycosidase</keyword>
<dbReference type="PROSITE" id="PS01182">
    <property type="entry name" value="GLYCOSYL_HYDROL_F35"/>
    <property type="match status" value="1"/>
</dbReference>
<evidence type="ECO:0000259" key="15">
    <source>
        <dbReference type="Pfam" id="PF21467"/>
    </source>
</evidence>
<evidence type="ECO:0000256" key="6">
    <source>
        <dbReference type="ARBA" id="ARBA00022525"/>
    </source>
</evidence>
<evidence type="ECO:0000256" key="1">
    <source>
        <dbReference type="ARBA" id="ARBA00001412"/>
    </source>
</evidence>
<evidence type="ECO:0000313" key="17">
    <source>
        <dbReference type="Proteomes" id="UP001172457"/>
    </source>
</evidence>
<evidence type="ECO:0000256" key="4">
    <source>
        <dbReference type="ARBA" id="ARBA00012756"/>
    </source>
</evidence>
<keyword evidence="17" id="KW-1185">Reference proteome</keyword>
<reference evidence="16" key="1">
    <citation type="submission" date="2023-03" db="EMBL/GenBank/DDBJ databases">
        <title>Chromosome-scale reference genome and RAD-based genetic map of yellow starthistle (Centaurea solstitialis) reveal putative structural variation and QTLs associated with invader traits.</title>
        <authorList>
            <person name="Reatini B."/>
            <person name="Cang F.A."/>
            <person name="Jiang Q."/>
            <person name="Mckibben M.T.W."/>
            <person name="Barker M.S."/>
            <person name="Rieseberg L.H."/>
            <person name="Dlugosch K.M."/>
        </authorList>
    </citation>
    <scope>NUCLEOTIDE SEQUENCE</scope>
    <source>
        <strain evidence="16">CAN-66</strain>
        <tissue evidence="16">Leaf</tissue>
    </source>
</reference>